<reference evidence="1" key="1">
    <citation type="submission" date="2020-06" db="EMBL/GenBank/DDBJ databases">
        <title>Draft genome of Bugula neritina, a colonial animal packing powerful symbionts and potential medicines.</title>
        <authorList>
            <person name="Rayko M."/>
        </authorList>
    </citation>
    <scope>NUCLEOTIDE SEQUENCE [LARGE SCALE GENOMIC DNA]</scope>
    <source>
        <strain evidence="1">Kwan_BN1</strain>
    </source>
</reference>
<name>A0A7J7KJ85_BUGNE</name>
<dbReference type="Proteomes" id="UP000593567">
    <property type="component" value="Unassembled WGS sequence"/>
</dbReference>
<accession>A0A7J7KJ85</accession>
<dbReference type="AlphaFoldDB" id="A0A7J7KJ85"/>
<sequence>MIAREARDLSNDPAYDSPFAKAAASNGYHMQGQWSAIVINSLFTLSLTIQPKSWANGSQGIWNLVISSHNLTAYHSIIIFSLAWK</sequence>
<proteinExistence type="predicted"/>
<evidence type="ECO:0000313" key="2">
    <source>
        <dbReference type="Proteomes" id="UP000593567"/>
    </source>
</evidence>
<evidence type="ECO:0000313" key="1">
    <source>
        <dbReference type="EMBL" id="KAF6037944.1"/>
    </source>
</evidence>
<dbReference type="EMBL" id="VXIV02000494">
    <property type="protein sequence ID" value="KAF6037944.1"/>
    <property type="molecule type" value="Genomic_DNA"/>
</dbReference>
<keyword evidence="2" id="KW-1185">Reference proteome</keyword>
<protein>
    <submittedName>
        <fullName evidence="1">Uncharacterized protein</fullName>
    </submittedName>
</protein>
<organism evidence="1 2">
    <name type="scientific">Bugula neritina</name>
    <name type="common">Brown bryozoan</name>
    <name type="synonym">Sertularia neritina</name>
    <dbReference type="NCBI Taxonomy" id="10212"/>
    <lineage>
        <taxon>Eukaryota</taxon>
        <taxon>Metazoa</taxon>
        <taxon>Spiralia</taxon>
        <taxon>Lophotrochozoa</taxon>
        <taxon>Bryozoa</taxon>
        <taxon>Gymnolaemata</taxon>
        <taxon>Cheilostomatida</taxon>
        <taxon>Flustrina</taxon>
        <taxon>Buguloidea</taxon>
        <taxon>Bugulidae</taxon>
        <taxon>Bugula</taxon>
    </lineage>
</organism>
<gene>
    <name evidence="1" type="ORF">EB796_003746</name>
</gene>
<comment type="caution">
    <text evidence="1">The sequence shown here is derived from an EMBL/GenBank/DDBJ whole genome shotgun (WGS) entry which is preliminary data.</text>
</comment>